<dbReference type="PANTHER" id="PTHR43420:SF47">
    <property type="entry name" value="N-ACETYLTRANSFERASE DOMAIN-CONTAINING PROTEIN"/>
    <property type="match status" value="1"/>
</dbReference>
<accession>A0A917PER0</accession>
<evidence type="ECO:0000256" key="1">
    <source>
        <dbReference type="ARBA" id="ARBA00022679"/>
    </source>
</evidence>
<keyword evidence="1" id="KW-0808">Transferase</keyword>
<feature type="domain" description="N-acetyltransferase" evidence="3">
    <location>
        <begin position="15"/>
        <end position="158"/>
    </location>
</feature>
<reference evidence="4" key="2">
    <citation type="submission" date="2020-09" db="EMBL/GenBank/DDBJ databases">
        <authorList>
            <person name="Sun Q."/>
            <person name="Ohkuma M."/>
        </authorList>
    </citation>
    <scope>NUCLEOTIDE SEQUENCE</scope>
    <source>
        <strain evidence="4">JCM 14371</strain>
    </source>
</reference>
<dbReference type="Proteomes" id="UP000635726">
    <property type="component" value="Unassembled WGS sequence"/>
</dbReference>
<dbReference type="Gene3D" id="3.40.630.30">
    <property type="match status" value="1"/>
</dbReference>
<protein>
    <submittedName>
        <fullName evidence="4">N-acetyltransferase GCN5</fullName>
    </submittedName>
</protein>
<dbReference type="EMBL" id="BMOE01000004">
    <property type="protein sequence ID" value="GGJ73498.1"/>
    <property type="molecule type" value="Genomic_DNA"/>
</dbReference>
<evidence type="ECO:0000259" key="3">
    <source>
        <dbReference type="PROSITE" id="PS51186"/>
    </source>
</evidence>
<dbReference type="InterPro" id="IPR016181">
    <property type="entry name" value="Acyl_CoA_acyltransferase"/>
</dbReference>
<sequence length="158" mass="17202">MTRPDPAAGPPSPAAHLRELTGADVARGYAAMHALRGHRPPLATPDAFVRWVGTHPEGYRLVGAFVDGDADAAAVMGVRVMTLLYAGRTLYVDDLSTRPEYRGRGLARALLDWAQAEARALDCEELHLDSGVQRFPAHRLYLKFGFDIGAHHFSKGLT</sequence>
<dbReference type="RefSeq" id="WP_188962300.1">
    <property type="nucleotide sequence ID" value="NZ_BMOE01000004.1"/>
</dbReference>
<dbReference type="InterPro" id="IPR050680">
    <property type="entry name" value="YpeA/RimI_acetyltransf"/>
</dbReference>
<organism evidence="4 5">
    <name type="scientific">Deinococcus aquiradiocola</name>
    <dbReference type="NCBI Taxonomy" id="393059"/>
    <lineage>
        <taxon>Bacteria</taxon>
        <taxon>Thermotogati</taxon>
        <taxon>Deinococcota</taxon>
        <taxon>Deinococci</taxon>
        <taxon>Deinococcales</taxon>
        <taxon>Deinococcaceae</taxon>
        <taxon>Deinococcus</taxon>
    </lineage>
</organism>
<dbReference type="InterPro" id="IPR000182">
    <property type="entry name" value="GNAT_dom"/>
</dbReference>
<evidence type="ECO:0000313" key="5">
    <source>
        <dbReference type="Proteomes" id="UP000635726"/>
    </source>
</evidence>
<dbReference type="SUPFAM" id="SSF55729">
    <property type="entry name" value="Acyl-CoA N-acyltransferases (Nat)"/>
    <property type="match status" value="1"/>
</dbReference>
<dbReference type="PANTHER" id="PTHR43420">
    <property type="entry name" value="ACETYLTRANSFERASE"/>
    <property type="match status" value="1"/>
</dbReference>
<dbReference type="GO" id="GO:0016747">
    <property type="term" value="F:acyltransferase activity, transferring groups other than amino-acyl groups"/>
    <property type="evidence" value="ECO:0007669"/>
    <property type="project" value="InterPro"/>
</dbReference>
<name>A0A917PER0_9DEIO</name>
<gene>
    <name evidence="4" type="ORF">GCM10008939_17220</name>
</gene>
<dbReference type="Pfam" id="PF00583">
    <property type="entry name" value="Acetyltransf_1"/>
    <property type="match status" value="1"/>
</dbReference>
<proteinExistence type="predicted"/>
<dbReference type="PROSITE" id="PS51186">
    <property type="entry name" value="GNAT"/>
    <property type="match status" value="1"/>
</dbReference>
<evidence type="ECO:0000313" key="4">
    <source>
        <dbReference type="EMBL" id="GGJ73498.1"/>
    </source>
</evidence>
<keyword evidence="5" id="KW-1185">Reference proteome</keyword>
<reference evidence="4" key="1">
    <citation type="journal article" date="2014" name="Int. J. Syst. Evol. Microbiol.">
        <title>Complete genome sequence of Corynebacterium casei LMG S-19264T (=DSM 44701T), isolated from a smear-ripened cheese.</title>
        <authorList>
            <consortium name="US DOE Joint Genome Institute (JGI-PGF)"/>
            <person name="Walter F."/>
            <person name="Albersmeier A."/>
            <person name="Kalinowski J."/>
            <person name="Ruckert C."/>
        </authorList>
    </citation>
    <scope>NUCLEOTIDE SEQUENCE</scope>
    <source>
        <strain evidence="4">JCM 14371</strain>
    </source>
</reference>
<dbReference type="CDD" id="cd04301">
    <property type="entry name" value="NAT_SF"/>
    <property type="match status" value="1"/>
</dbReference>
<keyword evidence="2" id="KW-0012">Acyltransferase</keyword>
<dbReference type="AlphaFoldDB" id="A0A917PER0"/>
<comment type="caution">
    <text evidence="4">The sequence shown here is derived from an EMBL/GenBank/DDBJ whole genome shotgun (WGS) entry which is preliminary data.</text>
</comment>
<evidence type="ECO:0000256" key="2">
    <source>
        <dbReference type="ARBA" id="ARBA00023315"/>
    </source>
</evidence>